<organism evidence="2 3">
    <name type="scientific">Purpureocillium lilacinum</name>
    <name type="common">Paecilomyces lilacinus</name>
    <dbReference type="NCBI Taxonomy" id="33203"/>
    <lineage>
        <taxon>Eukaryota</taxon>
        <taxon>Fungi</taxon>
        <taxon>Dikarya</taxon>
        <taxon>Ascomycota</taxon>
        <taxon>Pezizomycotina</taxon>
        <taxon>Sordariomycetes</taxon>
        <taxon>Hypocreomycetidae</taxon>
        <taxon>Hypocreales</taxon>
        <taxon>Ophiocordycipitaceae</taxon>
        <taxon>Purpureocillium</taxon>
    </lineage>
</organism>
<accession>A0A2U3E6M7</accession>
<dbReference type="Proteomes" id="UP000245956">
    <property type="component" value="Unassembled WGS sequence"/>
</dbReference>
<evidence type="ECO:0000256" key="1">
    <source>
        <dbReference type="SAM" id="MobiDB-lite"/>
    </source>
</evidence>
<name>A0A2U3E6M7_PURLI</name>
<proteinExistence type="predicted"/>
<comment type="caution">
    <text evidence="2">The sequence shown here is derived from an EMBL/GenBank/DDBJ whole genome shotgun (WGS) entry which is preliminary data.</text>
</comment>
<reference evidence="2 3" key="1">
    <citation type="journal article" date="2016" name="Front. Microbiol.">
        <title>Genome and transcriptome sequences reveal the specific parasitism of the nematophagous Purpureocillium lilacinum 36-1.</title>
        <authorList>
            <person name="Xie J."/>
            <person name="Li S."/>
            <person name="Mo C."/>
            <person name="Xiao X."/>
            <person name="Peng D."/>
            <person name="Wang G."/>
            <person name="Xiao Y."/>
        </authorList>
    </citation>
    <scope>NUCLEOTIDE SEQUENCE [LARGE SCALE GENOMIC DNA]</scope>
    <source>
        <strain evidence="2 3">36-1</strain>
    </source>
</reference>
<protein>
    <submittedName>
        <fullName evidence="2">Uncharacterized protein</fullName>
    </submittedName>
</protein>
<feature type="region of interest" description="Disordered" evidence="1">
    <location>
        <begin position="228"/>
        <end position="281"/>
    </location>
</feature>
<evidence type="ECO:0000313" key="2">
    <source>
        <dbReference type="EMBL" id="PWI70188.1"/>
    </source>
</evidence>
<feature type="compositionally biased region" description="Basic and acidic residues" evidence="1">
    <location>
        <begin position="244"/>
        <end position="255"/>
    </location>
</feature>
<gene>
    <name evidence="2" type="ORF">PCL_00332</name>
</gene>
<evidence type="ECO:0000313" key="3">
    <source>
        <dbReference type="Proteomes" id="UP000245956"/>
    </source>
</evidence>
<dbReference type="AlphaFoldDB" id="A0A2U3E6M7"/>
<dbReference type="EMBL" id="LCWV01000010">
    <property type="protein sequence ID" value="PWI70188.1"/>
    <property type="molecule type" value="Genomic_DNA"/>
</dbReference>
<sequence>MAPKTRPCHAQAHLTRSTGYEAAWEEELLRVTARGCHILVASQPAAAELGSVPLRCEHVCINFLCEMRSSRVRVRTRYGKLMDCTAVVERHHHHYQQSKGRILLPQTNRKIERDGAGSIRNTSNGVARGAQTTGQAAGLCIGRRAAGLVTLAKMWFRASHRQWVSVCGLLLASTLLLHPAASFQVVPAIGDALPAIRPAKPAIRFHGKPDAAAACACVCVTHPKRRRRRRRFAARGPNASLKPTNERAGRRENTHQHHRTHVSVISDGPWPRGRRGGGQAQTCTYGVWNRLSQRRATDPVALKESRLSHA</sequence>